<dbReference type="RefSeq" id="WP_330484246.1">
    <property type="nucleotide sequence ID" value="NZ_JAZBJZ010000053.1"/>
</dbReference>
<protein>
    <submittedName>
        <fullName evidence="1">DUF928 domain-containing protein</fullName>
    </submittedName>
</protein>
<organism evidence="1 2">
    <name type="scientific">Tumidithrix elongata BACA0141</name>
    <dbReference type="NCBI Taxonomy" id="2716417"/>
    <lineage>
        <taxon>Bacteria</taxon>
        <taxon>Bacillati</taxon>
        <taxon>Cyanobacteriota</taxon>
        <taxon>Cyanophyceae</taxon>
        <taxon>Pseudanabaenales</taxon>
        <taxon>Pseudanabaenaceae</taxon>
        <taxon>Tumidithrix</taxon>
        <taxon>Tumidithrix elongata</taxon>
    </lineage>
</organism>
<reference evidence="1" key="1">
    <citation type="submission" date="2024-01" db="EMBL/GenBank/DDBJ databases">
        <title>Bank of Algae and Cyanobacteria of the Azores (BACA) strain genomes.</title>
        <authorList>
            <person name="Luz R."/>
            <person name="Cordeiro R."/>
            <person name="Fonseca A."/>
            <person name="Goncalves V."/>
        </authorList>
    </citation>
    <scope>NUCLEOTIDE SEQUENCE</scope>
    <source>
        <strain evidence="1">BACA0141</strain>
    </source>
</reference>
<dbReference type="AlphaFoldDB" id="A0AAW9PTB9"/>
<evidence type="ECO:0000313" key="2">
    <source>
        <dbReference type="Proteomes" id="UP001333818"/>
    </source>
</evidence>
<dbReference type="Pfam" id="PF06051">
    <property type="entry name" value="DUF928"/>
    <property type="match status" value="1"/>
</dbReference>
<comment type="caution">
    <text evidence="1">The sequence shown here is derived from an EMBL/GenBank/DDBJ whole genome shotgun (WGS) entry which is preliminary data.</text>
</comment>
<sequence length="264" mass="29234">MFTFKQPIKSLRPALILGTLCLSTLVGTVAITSTVEAQRGQSYGLGMSGSSVQGGAIRGDLPSVLLLVPPDGARTLSARPTLYWYVSANENENRSGFKMRLYLRENPTQEAKNLFDVQGSGKEVGLYKFTLPSSAPSLVEGKVQRLQLRWKRGLDDVNLNALVLLDKDPKVVKALSESSSGLEKARILAKERYWYDALDAYSQWIEAHPKDDVAIKERKALLTEGLNLKSNEQDPEKKKKADENIQMLLCKISQSSTPLQIKLP</sequence>
<evidence type="ECO:0000313" key="1">
    <source>
        <dbReference type="EMBL" id="MEE3717815.1"/>
    </source>
</evidence>
<dbReference type="Proteomes" id="UP001333818">
    <property type="component" value="Unassembled WGS sequence"/>
</dbReference>
<keyword evidence="2" id="KW-1185">Reference proteome</keyword>
<dbReference type="InterPro" id="IPR010328">
    <property type="entry name" value="DUF928"/>
</dbReference>
<gene>
    <name evidence="1" type="ORF">V2H45_13820</name>
</gene>
<name>A0AAW9PTB9_9CYAN</name>
<accession>A0AAW9PTB9</accession>
<proteinExistence type="predicted"/>
<dbReference type="EMBL" id="JAZBJZ010000053">
    <property type="protein sequence ID" value="MEE3717815.1"/>
    <property type="molecule type" value="Genomic_DNA"/>
</dbReference>